<organism evidence="2 3">
    <name type="scientific">Acer negundo</name>
    <name type="common">Box elder</name>
    <dbReference type="NCBI Taxonomy" id="4023"/>
    <lineage>
        <taxon>Eukaryota</taxon>
        <taxon>Viridiplantae</taxon>
        <taxon>Streptophyta</taxon>
        <taxon>Embryophyta</taxon>
        <taxon>Tracheophyta</taxon>
        <taxon>Spermatophyta</taxon>
        <taxon>Magnoliopsida</taxon>
        <taxon>eudicotyledons</taxon>
        <taxon>Gunneridae</taxon>
        <taxon>Pentapetalae</taxon>
        <taxon>rosids</taxon>
        <taxon>malvids</taxon>
        <taxon>Sapindales</taxon>
        <taxon>Sapindaceae</taxon>
        <taxon>Hippocastanoideae</taxon>
        <taxon>Acereae</taxon>
        <taxon>Acer</taxon>
    </lineage>
</organism>
<dbReference type="AlphaFoldDB" id="A0AAD5NPR9"/>
<feature type="region of interest" description="Disordered" evidence="1">
    <location>
        <begin position="1"/>
        <end position="37"/>
    </location>
</feature>
<feature type="compositionally biased region" description="Basic and acidic residues" evidence="1">
    <location>
        <begin position="7"/>
        <end position="26"/>
    </location>
</feature>
<reference evidence="2" key="1">
    <citation type="journal article" date="2022" name="Plant J.">
        <title>Strategies of tolerance reflected in two North American maple genomes.</title>
        <authorList>
            <person name="McEvoy S.L."/>
            <person name="Sezen U.U."/>
            <person name="Trouern-Trend A."/>
            <person name="McMahon S.M."/>
            <person name="Schaberg P.G."/>
            <person name="Yang J."/>
            <person name="Wegrzyn J.L."/>
            <person name="Swenson N.G."/>
        </authorList>
    </citation>
    <scope>NUCLEOTIDE SEQUENCE</scope>
    <source>
        <strain evidence="2">91603</strain>
    </source>
</reference>
<keyword evidence="3" id="KW-1185">Reference proteome</keyword>
<evidence type="ECO:0000313" key="2">
    <source>
        <dbReference type="EMBL" id="KAI9173827.1"/>
    </source>
</evidence>
<evidence type="ECO:0000256" key="1">
    <source>
        <dbReference type="SAM" id="MobiDB-lite"/>
    </source>
</evidence>
<dbReference type="Proteomes" id="UP001064489">
    <property type="component" value="Chromosome 8"/>
</dbReference>
<evidence type="ECO:0000313" key="3">
    <source>
        <dbReference type="Proteomes" id="UP001064489"/>
    </source>
</evidence>
<sequence>MRGGKRRGGDLGVKEKWRQRKTEMGRGKFWGDSNRPLSHSLSNLPILSLSVKSADPHPPSPPRPFSTAAAAEILFHHFLKDLTFEFDRVRQSDSVEI</sequence>
<gene>
    <name evidence="2" type="ORF">LWI28_007168</name>
</gene>
<dbReference type="EMBL" id="JAJSOW010000103">
    <property type="protein sequence ID" value="KAI9173827.1"/>
    <property type="molecule type" value="Genomic_DNA"/>
</dbReference>
<accession>A0AAD5NPR9</accession>
<protein>
    <submittedName>
        <fullName evidence="2">Uncharacterized protein</fullName>
    </submittedName>
</protein>
<reference evidence="2" key="2">
    <citation type="submission" date="2023-02" db="EMBL/GenBank/DDBJ databases">
        <authorList>
            <person name="Swenson N.G."/>
            <person name="Wegrzyn J.L."/>
            <person name="Mcevoy S.L."/>
        </authorList>
    </citation>
    <scope>NUCLEOTIDE SEQUENCE</scope>
    <source>
        <strain evidence="2">91603</strain>
        <tissue evidence="2">Leaf</tissue>
    </source>
</reference>
<proteinExistence type="predicted"/>
<name>A0AAD5NPR9_ACENE</name>
<comment type="caution">
    <text evidence="2">The sequence shown here is derived from an EMBL/GenBank/DDBJ whole genome shotgun (WGS) entry which is preliminary data.</text>
</comment>